<protein>
    <submittedName>
        <fullName evidence="3">Gag/pol polyprotein</fullName>
    </submittedName>
</protein>
<comment type="caution">
    <text evidence="3">The sequence shown here is derived from an EMBL/GenBank/DDBJ whole genome shotgun (WGS) entry which is preliminary data.</text>
</comment>
<feature type="domain" description="DEAD-box helicase OB fold" evidence="2">
    <location>
        <begin position="155"/>
        <end position="229"/>
    </location>
</feature>
<dbReference type="InterPro" id="IPR011709">
    <property type="entry name" value="DEAD-box_helicase_OB_fold"/>
</dbReference>
<reference evidence="3" key="1">
    <citation type="journal article" date="2022" name="Int. J. Mol. Sci.">
        <title>Draft Genome of Tanacetum Coccineum: Genomic Comparison of Closely Related Tanacetum-Family Plants.</title>
        <authorList>
            <person name="Yamashiro T."/>
            <person name="Shiraishi A."/>
            <person name="Nakayama K."/>
            <person name="Satake H."/>
        </authorList>
    </citation>
    <scope>NUCLEOTIDE SEQUENCE</scope>
</reference>
<dbReference type="CDD" id="cd09272">
    <property type="entry name" value="RNase_HI_RT_Ty1"/>
    <property type="match status" value="1"/>
</dbReference>
<dbReference type="Gene3D" id="2.130.10.10">
    <property type="entry name" value="YVTN repeat-like/Quinoprotein amine dehydrogenase"/>
    <property type="match status" value="1"/>
</dbReference>
<reference evidence="3" key="2">
    <citation type="submission" date="2022-01" db="EMBL/GenBank/DDBJ databases">
        <authorList>
            <person name="Yamashiro T."/>
            <person name="Shiraishi A."/>
            <person name="Satake H."/>
            <person name="Nakayama K."/>
        </authorList>
    </citation>
    <scope>NUCLEOTIDE SEQUENCE</scope>
</reference>
<proteinExistence type="predicted"/>
<keyword evidence="4" id="KW-1185">Reference proteome</keyword>
<name>A0ABQ5BUT0_9ASTR</name>
<keyword evidence="1" id="KW-0347">Helicase</keyword>
<keyword evidence="1" id="KW-0378">Hydrolase</keyword>
<sequence length="425" mass="48953">MSVYACSDRESLVWRILRYLYGMVEHGMLIRRSSGSTLQAFTDVLWKGNPDTSLEAFSDADWLGDSDDRRSTRGFAIYLGSNLISWTARKQRTVSRSSTEAEYKALADTVAELTWLQALLYACYPFIFNSYTMEGSLEQCFENQILSLEDDMQALRKAVTAGFFHKCMSLRVITGHTRLSGEVYIHPSSVLFRVNPKWVIYHSLVSTDRQYMRNVISIDPSWLREAAPHFYHQQPFNPNRHKGESQHYYTYDFNTANVFSRITLRKRAGPMVDVLLLALNQDVWPFQIPYLLCALGDGHLLNFLLNTTTGQLTDRKKLLIGQQLYASSNKKLLYSNMNLKEVNYMCRFNSAAFPDSLAIAKEGELTIGTIDDRYSEASYPLKYNQSSTEDSEMHFRLLDDQSLYPLIHWTSLSMVVSYSVLFLRR</sequence>
<evidence type="ECO:0000313" key="3">
    <source>
        <dbReference type="EMBL" id="GJT16859.1"/>
    </source>
</evidence>
<dbReference type="Proteomes" id="UP001151760">
    <property type="component" value="Unassembled WGS sequence"/>
</dbReference>
<organism evidence="3 4">
    <name type="scientific">Tanacetum coccineum</name>
    <dbReference type="NCBI Taxonomy" id="301880"/>
    <lineage>
        <taxon>Eukaryota</taxon>
        <taxon>Viridiplantae</taxon>
        <taxon>Streptophyta</taxon>
        <taxon>Embryophyta</taxon>
        <taxon>Tracheophyta</taxon>
        <taxon>Spermatophyta</taxon>
        <taxon>Magnoliopsida</taxon>
        <taxon>eudicotyledons</taxon>
        <taxon>Gunneridae</taxon>
        <taxon>Pentapetalae</taxon>
        <taxon>asterids</taxon>
        <taxon>campanulids</taxon>
        <taxon>Asterales</taxon>
        <taxon>Asteraceae</taxon>
        <taxon>Asteroideae</taxon>
        <taxon>Anthemideae</taxon>
        <taxon>Anthemidinae</taxon>
        <taxon>Tanacetum</taxon>
    </lineage>
</organism>
<gene>
    <name evidence="3" type="ORF">Tco_0875565</name>
</gene>
<evidence type="ECO:0000313" key="4">
    <source>
        <dbReference type="Proteomes" id="UP001151760"/>
    </source>
</evidence>
<dbReference type="EMBL" id="BQNB010013509">
    <property type="protein sequence ID" value="GJT16859.1"/>
    <property type="molecule type" value="Genomic_DNA"/>
</dbReference>
<keyword evidence="1" id="KW-0067">ATP-binding</keyword>
<evidence type="ECO:0000259" key="2">
    <source>
        <dbReference type="Pfam" id="PF07717"/>
    </source>
</evidence>
<evidence type="ECO:0000256" key="1">
    <source>
        <dbReference type="ARBA" id="ARBA00022806"/>
    </source>
</evidence>
<dbReference type="PANTHER" id="PTHR11439:SF450">
    <property type="entry name" value="REVERSE TRANSCRIPTASE TY1_COPIA-TYPE DOMAIN-CONTAINING PROTEIN"/>
    <property type="match status" value="1"/>
</dbReference>
<accession>A0ABQ5BUT0</accession>
<dbReference type="InterPro" id="IPR015943">
    <property type="entry name" value="WD40/YVTN_repeat-like_dom_sf"/>
</dbReference>
<keyword evidence="1" id="KW-0547">Nucleotide-binding</keyword>
<dbReference type="PANTHER" id="PTHR11439">
    <property type="entry name" value="GAG-POL-RELATED RETROTRANSPOSON"/>
    <property type="match status" value="1"/>
</dbReference>
<dbReference type="Pfam" id="PF07717">
    <property type="entry name" value="OB_NTP_bind"/>
    <property type="match status" value="1"/>
</dbReference>